<protein>
    <recommendedName>
        <fullName evidence="1">DUF4365 domain-containing protein</fullName>
    </recommendedName>
</protein>
<dbReference type="Proteomes" id="UP000008311">
    <property type="component" value="Unassembled WGS sequence"/>
</dbReference>
<organism evidence="2 3">
    <name type="scientific">Ricinus communis</name>
    <name type="common">Castor bean</name>
    <dbReference type="NCBI Taxonomy" id="3988"/>
    <lineage>
        <taxon>Eukaryota</taxon>
        <taxon>Viridiplantae</taxon>
        <taxon>Streptophyta</taxon>
        <taxon>Embryophyta</taxon>
        <taxon>Tracheophyta</taxon>
        <taxon>Spermatophyta</taxon>
        <taxon>Magnoliopsida</taxon>
        <taxon>eudicotyledons</taxon>
        <taxon>Gunneridae</taxon>
        <taxon>Pentapetalae</taxon>
        <taxon>rosids</taxon>
        <taxon>fabids</taxon>
        <taxon>Malpighiales</taxon>
        <taxon>Euphorbiaceae</taxon>
        <taxon>Acalyphoideae</taxon>
        <taxon>Acalypheae</taxon>
        <taxon>Ricinus</taxon>
    </lineage>
</organism>
<proteinExistence type="predicted"/>
<dbReference type="EMBL" id="EQ975413">
    <property type="protein sequence ID" value="EEF27426.1"/>
    <property type="molecule type" value="Genomic_DNA"/>
</dbReference>
<gene>
    <name evidence="2" type="ORF">RCOM_0000120</name>
</gene>
<accession>B9T9N7</accession>
<name>B9T9N7_RICCO</name>
<evidence type="ECO:0000259" key="1">
    <source>
        <dbReference type="Pfam" id="PF14280"/>
    </source>
</evidence>
<dbReference type="InParanoid" id="B9T9N7"/>
<evidence type="ECO:0000313" key="3">
    <source>
        <dbReference type="Proteomes" id="UP000008311"/>
    </source>
</evidence>
<evidence type="ECO:0000313" key="2">
    <source>
        <dbReference type="EMBL" id="EEF27426.1"/>
    </source>
</evidence>
<dbReference type="InterPro" id="IPR025375">
    <property type="entry name" value="DUF4365"/>
</dbReference>
<sequence>MGQADDDGLDGLAYLRTMEVNAKKPTDRRSWKHQFTGGLIHVQVKSGASYVASQDSDHIEIKIANVDAKRELWQKSPLPVALIYVKEEPQGRVCSKAWWADLKSSASYTTKGTVIVPLKNRFQPGLECRRPFARLASGQHRQLGLEEIDMSMPGALPGRLTSLSKTLKAAAWDFYHRWKSAGVTNPDLGTVIVNRTGWSHMTRVGRPVSRIQTSFELLPAAARIVEIVTKWQVLRRGETERNFPDGSWAVYDYLGLSAMVKWTAREPSQVTVVLRRQTILGQDATSTGTTGKIQILGRKTWFYSVYEPGRRKRKN</sequence>
<dbReference type="Pfam" id="PF14280">
    <property type="entry name" value="DUF4365"/>
    <property type="match status" value="1"/>
</dbReference>
<reference evidence="3" key="1">
    <citation type="journal article" date="2010" name="Nat. Biotechnol.">
        <title>Draft genome sequence of the oilseed species Ricinus communis.</title>
        <authorList>
            <person name="Chan A.P."/>
            <person name="Crabtree J."/>
            <person name="Zhao Q."/>
            <person name="Lorenzi H."/>
            <person name="Orvis J."/>
            <person name="Puiu D."/>
            <person name="Melake-Berhan A."/>
            <person name="Jones K.M."/>
            <person name="Redman J."/>
            <person name="Chen G."/>
            <person name="Cahoon E.B."/>
            <person name="Gedil M."/>
            <person name="Stanke M."/>
            <person name="Haas B.J."/>
            <person name="Wortman J.R."/>
            <person name="Fraser-Liggett C.M."/>
            <person name="Ravel J."/>
            <person name="Rabinowicz P.D."/>
        </authorList>
    </citation>
    <scope>NUCLEOTIDE SEQUENCE [LARGE SCALE GENOMIC DNA]</scope>
    <source>
        <strain evidence="3">cv. Hale</strain>
    </source>
</reference>
<keyword evidence="3" id="KW-1185">Reference proteome</keyword>
<feature type="domain" description="DUF4365" evidence="1">
    <location>
        <begin position="5"/>
        <end position="123"/>
    </location>
</feature>
<dbReference type="AlphaFoldDB" id="B9T9N7"/>